<organism evidence="4 5">
    <name type="scientific">Tenggerimyces flavus</name>
    <dbReference type="NCBI Taxonomy" id="1708749"/>
    <lineage>
        <taxon>Bacteria</taxon>
        <taxon>Bacillati</taxon>
        <taxon>Actinomycetota</taxon>
        <taxon>Actinomycetes</taxon>
        <taxon>Propionibacteriales</taxon>
        <taxon>Nocardioidaceae</taxon>
        <taxon>Tenggerimyces</taxon>
    </lineage>
</organism>
<dbReference type="RefSeq" id="WP_205122516.1">
    <property type="nucleotide sequence ID" value="NZ_JAFBCM010000001.1"/>
</dbReference>
<dbReference type="Gene3D" id="1.10.439.10">
    <property type="entry name" value="Penicillin Amidohydrolase, domain 1"/>
    <property type="match status" value="1"/>
</dbReference>
<dbReference type="PANTHER" id="PTHR34218:SF4">
    <property type="entry name" value="ACYL-HOMOSERINE LACTONE ACYLASE QUIP"/>
    <property type="match status" value="1"/>
</dbReference>
<evidence type="ECO:0000313" key="5">
    <source>
        <dbReference type="Proteomes" id="UP001595699"/>
    </source>
</evidence>
<evidence type="ECO:0000313" key="4">
    <source>
        <dbReference type="EMBL" id="MFC3760439.1"/>
    </source>
</evidence>
<dbReference type="Pfam" id="PF01804">
    <property type="entry name" value="Penicil_amidase"/>
    <property type="match status" value="1"/>
</dbReference>
<evidence type="ECO:0000256" key="2">
    <source>
        <dbReference type="ARBA" id="ARBA00022801"/>
    </source>
</evidence>
<dbReference type="Proteomes" id="UP001595699">
    <property type="component" value="Unassembled WGS sequence"/>
</dbReference>
<dbReference type="Gene3D" id="3.60.20.10">
    <property type="entry name" value="Glutamine Phosphoribosylpyrophosphate, subunit 1, domain 1"/>
    <property type="match status" value="1"/>
</dbReference>
<comment type="similarity">
    <text evidence="1">Belongs to the peptidase S45 family.</text>
</comment>
<dbReference type="Gene3D" id="2.30.120.10">
    <property type="match status" value="1"/>
</dbReference>
<protein>
    <submittedName>
        <fullName evidence="4">Penicillin acylase family protein</fullName>
    </submittedName>
</protein>
<dbReference type="Gene3D" id="1.10.1400.10">
    <property type="match status" value="1"/>
</dbReference>
<keyword evidence="5" id="KW-1185">Reference proteome</keyword>
<keyword evidence="2" id="KW-0378">Hydrolase</keyword>
<sequence length="766" mass="85615">MIEAVDYRVKGLRGPVELIIDEWGIPHLYAENTDDVFFAQGFNAARDRLFQIDLWRRRGLGQLAEAFGPEYVEQDQAARLFLYRGDLEREWASYGPDAEQIATQFTTGINAYVDWLDDHPDQLPPEFGMLDYRPAKWAPEDVVRVRSHAIIHNVTSELARARFLHAGGGSEADKLRRRIEPEHDIEIPDGLDLDIPSGVLRTFALAAQQVVFTGDPREPLLRVGEGAPPPADQEGSNNWTIHGSRTATGRPILANDPHRAYSTPSLRYVAHLVAPGLDVIGAGEPALPGVSIGHNDAIAFGLTIFPIDGQDVYVYDLDPDDHTRYRYRDGWENLEIVTESLAVRGEDERKVDLTFTRHGPVVHTDVQRSKAYVVRSTWSEPGTAAYFGSIGYMRARSWPEFREALANWGAPGENQVYADIEGNIGWKAAGFVPKRVGYDGLLPVPGDGRYEWDGFFSSAEFPEIFNPDEGFWATANQFNLPDGYPAERALSYEWFDPGRYQRMVEVLAANENVTMQDAMRLQTDVNSLAAREVVGALRDVAPDDDVTTRALELLTCWDGETSAESAGAALFEVWIMRHFARAYLRMAVPPAGMRVLETFDYEGMRESLRKPGPVFGVDAERKRDELVRSSLRAAYADLEGMLGDDPAAWRWGDLHRTTIPHPLGFLDPSLEPPSLPMGGSGTTVNVAGYRLSDFLLTAGASFRTVIDVGEWDNSVVINTPGQSGNPSSKHYLDLHDRWHQGEYVPLLYSREAVEQHADERHRLLPE</sequence>
<evidence type="ECO:0000256" key="3">
    <source>
        <dbReference type="ARBA" id="ARBA00023145"/>
    </source>
</evidence>
<accession>A0ABV7Y7U3</accession>
<dbReference type="InterPro" id="IPR023343">
    <property type="entry name" value="Penicillin_amidase_dom1"/>
</dbReference>
<dbReference type="PIRSF" id="PIRSF001227">
    <property type="entry name" value="Pen_acylase"/>
    <property type="match status" value="1"/>
</dbReference>
<dbReference type="InterPro" id="IPR002692">
    <property type="entry name" value="S45"/>
</dbReference>
<dbReference type="CDD" id="cd03747">
    <property type="entry name" value="Ntn_PGA_like"/>
    <property type="match status" value="1"/>
</dbReference>
<reference evidence="5" key="1">
    <citation type="journal article" date="2019" name="Int. J. Syst. Evol. Microbiol.">
        <title>The Global Catalogue of Microorganisms (GCM) 10K type strain sequencing project: providing services to taxonomists for standard genome sequencing and annotation.</title>
        <authorList>
            <consortium name="The Broad Institute Genomics Platform"/>
            <consortium name="The Broad Institute Genome Sequencing Center for Infectious Disease"/>
            <person name="Wu L."/>
            <person name="Ma J."/>
        </authorList>
    </citation>
    <scope>NUCLEOTIDE SEQUENCE [LARGE SCALE GENOMIC DNA]</scope>
    <source>
        <strain evidence="5">CGMCC 4.7241</strain>
    </source>
</reference>
<gene>
    <name evidence="4" type="ORF">ACFOUW_06295</name>
</gene>
<dbReference type="InterPro" id="IPR043146">
    <property type="entry name" value="Penicillin_amidase_N_B-knob"/>
</dbReference>
<dbReference type="PANTHER" id="PTHR34218">
    <property type="entry name" value="PEPTIDASE S45 PENICILLIN AMIDASE"/>
    <property type="match status" value="1"/>
</dbReference>
<dbReference type="SUPFAM" id="SSF56235">
    <property type="entry name" value="N-terminal nucleophile aminohydrolases (Ntn hydrolases)"/>
    <property type="match status" value="1"/>
</dbReference>
<comment type="caution">
    <text evidence="4">The sequence shown here is derived from an EMBL/GenBank/DDBJ whole genome shotgun (WGS) entry which is preliminary data.</text>
</comment>
<dbReference type="EMBL" id="JBHRZH010000005">
    <property type="protein sequence ID" value="MFC3760439.1"/>
    <property type="molecule type" value="Genomic_DNA"/>
</dbReference>
<evidence type="ECO:0000256" key="1">
    <source>
        <dbReference type="ARBA" id="ARBA00006586"/>
    </source>
</evidence>
<dbReference type="InterPro" id="IPR014395">
    <property type="entry name" value="Pen/GL7ACA/AHL_acylase"/>
</dbReference>
<dbReference type="InterPro" id="IPR029055">
    <property type="entry name" value="Ntn_hydrolases_N"/>
</dbReference>
<keyword evidence="3" id="KW-0865">Zymogen</keyword>
<proteinExistence type="inferred from homology"/>
<name>A0ABV7Y7U3_9ACTN</name>
<dbReference type="InterPro" id="IPR043147">
    <property type="entry name" value="Penicillin_amidase_A-knob"/>
</dbReference>